<protein>
    <recommendedName>
        <fullName evidence="5">PknH-like extracellular domain-containing protein</fullName>
    </recommendedName>
</protein>
<proteinExistence type="predicted"/>
<keyword evidence="2" id="KW-0732">Signal</keyword>
<organism evidence="3 4">
    <name type="scientific">Streptomyces sp. 900105245</name>
    <dbReference type="NCBI Taxonomy" id="3154379"/>
    <lineage>
        <taxon>Bacteria</taxon>
        <taxon>Bacillati</taxon>
        <taxon>Actinomycetota</taxon>
        <taxon>Actinomycetes</taxon>
        <taxon>Kitasatosporales</taxon>
        <taxon>Streptomycetaceae</taxon>
        <taxon>Streptomyces</taxon>
    </lineage>
</organism>
<keyword evidence="4" id="KW-1185">Reference proteome</keyword>
<dbReference type="PROSITE" id="PS51257">
    <property type="entry name" value="PROKAR_LIPOPROTEIN"/>
    <property type="match status" value="1"/>
</dbReference>
<dbReference type="Proteomes" id="UP001470023">
    <property type="component" value="Unassembled WGS sequence"/>
</dbReference>
<comment type="caution">
    <text evidence="3">The sequence shown here is derived from an EMBL/GenBank/DDBJ whole genome shotgun (WGS) entry which is preliminary data.</text>
</comment>
<accession>A0ABV1U3V1</accession>
<feature type="signal peptide" evidence="2">
    <location>
        <begin position="1"/>
        <end position="21"/>
    </location>
</feature>
<dbReference type="RefSeq" id="WP_263278385.1">
    <property type="nucleotide sequence ID" value="NZ_JBEOYA010000036.1"/>
</dbReference>
<feature type="compositionally biased region" description="Low complexity" evidence="1">
    <location>
        <begin position="27"/>
        <end position="52"/>
    </location>
</feature>
<evidence type="ECO:0000256" key="1">
    <source>
        <dbReference type="SAM" id="MobiDB-lite"/>
    </source>
</evidence>
<feature type="region of interest" description="Disordered" evidence="1">
    <location>
        <begin position="27"/>
        <end position="53"/>
    </location>
</feature>
<evidence type="ECO:0000256" key="2">
    <source>
        <dbReference type="SAM" id="SignalP"/>
    </source>
</evidence>
<gene>
    <name evidence="3" type="ORF">ABT272_11690</name>
</gene>
<feature type="chain" id="PRO_5047379082" description="PknH-like extracellular domain-containing protein" evidence="2">
    <location>
        <begin position="22"/>
        <end position="246"/>
    </location>
</feature>
<evidence type="ECO:0000313" key="3">
    <source>
        <dbReference type="EMBL" id="MER6428397.1"/>
    </source>
</evidence>
<evidence type="ECO:0000313" key="4">
    <source>
        <dbReference type="Proteomes" id="UP001470023"/>
    </source>
</evidence>
<sequence length="246" mass="24497">MRLSSPALKVLAVATLPLALAACSSGSGTSSSDGAPSAGPSAKSAAPESPAAVLPTGTELKKALAPASYFPSGFAVDADYSRDTGDDFQPQSTKSAAKPHCADLGATGWIGLTGIDGVSFAQSSYVDDAKTTELDQEIDAYRGSAAADVMKGLAKVVTACPDYPDSDTGGKVKVTGAPTAGLGDEAYTITLTNPAWENGTTLVAARVGTAVVSVLSTEGDDNGAASGKKLTAHIVASLGKLSKQQG</sequence>
<reference evidence="3 4" key="1">
    <citation type="submission" date="2024-06" db="EMBL/GenBank/DDBJ databases">
        <title>The Natural Products Discovery Center: Release of the First 8490 Sequenced Strains for Exploring Actinobacteria Biosynthetic Diversity.</title>
        <authorList>
            <person name="Kalkreuter E."/>
            <person name="Kautsar S.A."/>
            <person name="Yang D."/>
            <person name="Bader C.D."/>
            <person name="Teijaro C.N."/>
            <person name="Fluegel L."/>
            <person name="Davis C.M."/>
            <person name="Simpson J.R."/>
            <person name="Lauterbach L."/>
            <person name="Steele A.D."/>
            <person name="Gui C."/>
            <person name="Meng S."/>
            <person name="Li G."/>
            <person name="Viehrig K."/>
            <person name="Ye F."/>
            <person name="Su P."/>
            <person name="Kiefer A.F."/>
            <person name="Nichols A."/>
            <person name="Cepeda A.J."/>
            <person name="Yan W."/>
            <person name="Fan B."/>
            <person name="Jiang Y."/>
            <person name="Adhikari A."/>
            <person name="Zheng C.-J."/>
            <person name="Schuster L."/>
            <person name="Cowan T.M."/>
            <person name="Smanski M.J."/>
            <person name="Chevrette M.G."/>
            <person name="De Carvalho L.P.S."/>
            <person name="Shen B."/>
        </authorList>
    </citation>
    <scope>NUCLEOTIDE SEQUENCE [LARGE SCALE GENOMIC DNA]</scope>
    <source>
        <strain evidence="3 4">NPDC001166</strain>
    </source>
</reference>
<name>A0ABV1U3V1_9ACTN</name>
<evidence type="ECO:0008006" key="5">
    <source>
        <dbReference type="Google" id="ProtNLM"/>
    </source>
</evidence>
<dbReference type="EMBL" id="JBEPAZ010000007">
    <property type="protein sequence ID" value="MER6428397.1"/>
    <property type="molecule type" value="Genomic_DNA"/>
</dbReference>